<comment type="caution">
    <text evidence="1">The sequence shown here is derived from an EMBL/GenBank/DDBJ whole genome shotgun (WGS) entry which is preliminary data.</text>
</comment>
<dbReference type="SUPFAM" id="SSF49464">
    <property type="entry name" value="Carboxypeptidase regulatory domain-like"/>
    <property type="match status" value="1"/>
</dbReference>
<dbReference type="AlphaFoldDB" id="A0A3D9L3T8"/>
<gene>
    <name evidence="1" type="ORF">C7460_10656</name>
</gene>
<evidence type="ECO:0008006" key="3">
    <source>
        <dbReference type="Google" id="ProtNLM"/>
    </source>
</evidence>
<proteinExistence type="predicted"/>
<evidence type="ECO:0000313" key="2">
    <source>
        <dbReference type="Proteomes" id="UP000256779"/>
    </source>
</evidence>
<reference evidence="1 2" key="1">
    <citation type="submission" date="2018-07" db="EMBL/GenBank/DDBJ databases">
        <title>Genomic Encyclopedia of Type Strains, Phase IV (KMG-IV): sequencing the most valuable type-strain genomes for metagenomic binning, comparative biology and taxonomic classification.</title>
        <authorList>
            <person name="Goeker M."/>
        </authorList>
    </citation>
    <scope>NUCLEOTIDE SEQUENCE [LARGE SCALE GENOMIC DNA]</scope>
    <source>
        <strain evidence="1 2">DSM 4134</strain>
    </source>
</reference>
<dbReference type="Proteomes" id="UP000256779">
    <property type="component" value="Unassembled WGS sequence"/>
</dbReference>
<sequence>MEDAENPLKRVGNNTTIFFIMKNQLTTTVFMVALALLWLASCQQPEPSSPFEEVSANANSPQEASGLLLDLSGAPVPDASVLHQSQVIATTDADGAFQIPAVLLDQNAILTFSHPQYVTVIRRVQPNSKLIFYLNEAARAIRLPANEGGTIPLGDAGRASIPPQAFVQPDGSPAVGDVNVIASFVDVSDSRQVRGAPGTFIADNNGELIPLESFGMLELTATTNEGTELSLAQGAAINVELPLIMENTPDRVNLYSLNEETGLWELDGELSNTGNSLQGEITNTGIWNADEPCADSLVCVKVKIDDPNNLGCGVAAEGLSYAGWDGLYTPDADGYVYFNVCPNSVIELQACFPLCIPCPGPVYTATIDLNTVTMNPNGCTDLGVFVLN</sequence>
<organism evidence="1 2">
    <name type="scientific">Marinoscillum furvescens DSM 4134</name>
    <dbReference type="NCBI Taxonomy" id="1122208"/>
    <lineage>
        <taxon>Bacteria</taxon>
        <taxon>Pseudomonadati</taxon>
        <taxon>Bacteroidota</taxon>
        <taxon>Cytophagia</taxon>
        <taxon>Cytophagales</taxon>
        <taxon>Reichenbachiellaceae</taxon>
        <taxon>Marinoscillum</taxon>
    </lineage>
</organism>
<accession>A0A3D9L3T8</accession>
<name>A0A3D9L3T8_MARFU</name>
<evidence type="ECO:0000313" key="1">
    <source>
        <dbReference type="EMBL" id="REE00119.1"/>
    </source>
</evidence>
<dbReference type="EMBL" id="QREG01000006">
    <property type="protein sequence ID" value="REE00119.1"/>
    <property type="molecule type" value="Genomic_DNA"/>
</dbReference>
<dbReference type="InterPro" id="IPR008969">
    <property type="entry name" value="CarboxyPept-like_regulatory"/>
</dbReference>
<keyword evidence="2" id="KW-1185">Reference proteome</keyword>
<protein>
    <recommendedName>
        <fullName evidence="3">Carboxypeptidase family protein</fullName>
    </recommendedName>
</protein>